<feature type="domain" description="Glutamine amidotransferase" evidence="11">
    <location>
        <begin position="4"/>
        <end position="195"/>
    </location>
</feature>
<evidence type="ECO:0000313" key="12">
    <source>
        <dbReference type="EMBL" id="GIN22710.1"/>
    </source>
</evidence>
<comment type="pathway">
    <text evidence="1 10">Amino-acid biosynthesis; L-histidine biosynthesis; L-histidine from 5-phospho-alpha-D-ribose 1-diphosphate: step 5/9.</text>
</comment>
<feature type="active site" description="Nucleophile" evidence="10">
    <location>
        <position position="79"/>
    </location>
</feature>
<dbReference type="HAMAP" id="MF_00278">
    <property type="entry name" value="HisH"/>
    <property type="match status" value="1"/>
</dbReference>
<gene>
    <name evidence="10" type="primary">hisH</name>
    <name evidence="12" type="ORF">J1TS3_38440</name>
</gene>
<name>A0ABQ4KC13_9BACI</name>
<dbReference type="SUPFAM" id="SSF52317">
    <property type="entry name" value="Class I glutamine amidotransferase-like"/>
    <property type="match status" value="1"/>
</dbReference>
<keyword evidence="13" id="KW-1185">Reference proteome</keyword>
<dbReference type="InterPro" id="IPR010139">
    <property type="entry name" value="Imidazole-glycPsynth_HisH"/>
</dbReference>
<evidence type="ECO:0000256" key="7">
    <source>
        <dbReference type="ARBA" id="ARBA00023239"/>
    </source>
</evidence>
<evidence type="ECO:0000313" key="13">
    <source>
        <dbReference type="Proteomes" id="UP000680279"/>
    </source>
</evidence>
<evidence type="ECO:0000256" key="6">
    <source>
        <dbReference type="ARBA" id="ARBA00023102"/>
    </source>
</evidence>
<dbReference type="EMBL" id="BOQT01000019">
    <property type="protein sequence ID" value="GIN22710.1"/>
    <property type="molecule type" value="Genomic_DNA"/>
</dbReference>
<keyword evidence="4 10" id="KW-0378">Hydrolase</keyword>
<evidence type="ECO:0000256" key="10">
    <source>
        <dbReference type="HAMAP-Rule" id="MF_00278"/>
    </source>
</evidence>
<dbReference type="RefSeq" id="WP_018708308.1">
    <property type="nucleotide sequence ID" value="NZ_BOQT01000019.1"/>
</dbReference>
<comment type="subcellular location">
    <subcellularLocation>
        <location evidence="10">Cytoplasm</location>
    </subcellularLocation>
</comment>
<sequence length="199" mass="22192">MIGIIDYGAGNLYSVEKAVKLLNFPTKIIAEPRDFIGIDKIIFPGVGSAGKTMEIIRAHGLDHKIKEAIKEGIPFLGICLGMQLLMEYSKENDTYCLSIFEGAVHPFQNSVKVPHMGWNEVHQKSKHPIFKNIPDTSDFYFVHSFYVQPKNETDTFGTTNYGQNFCSVIGKDNVIGVQFHPEKSAEAGLAILENFCGNF</sequence>
<dbReference type="PROSITE" id="PS51273">
    <property type="entry name" value="GATASE_TYPE_1"/>
    <property type="match status" value="1"/>
</dbReference>
<evidence type="ECO:0000256" key="4">
    <source>
        <dbReference type="ARBA" id="ARBA00022801"/>
    </source>
</evidence>
<comment type="catalytic activity">
    <reaction evidence="9 10">
        <text>L-glutamine + H2O = L-glutamate + NH4(+)</text>
        <dbReference type="Rhea" id="RHEA:15889"/>
        <dbReference type="ChEBI" id="CHEBI:15377"/>
        <dbReference type="ChEBI" id="CHEBI:28938"/>
        <dbReference type="ChEBI" id="CHEBI:29985"/>
        <dbReference type="ChEBI" id="CHEBI:58359"/>
        <dbReference type="EC" id="3.5.1.2"/>
    </reaction>
</comment>
<evidence type="ECO:0000256" key="9">
    <source>
        <dbReference type="ARBA" id="ARBA00049534"/>
    </source>
</evidence>
<feature type="active site" evidence="10">
    <location>
        <position position="180"/>
    </location>
</feature>
<dbReference type="Pfam" id="PF00117">
    <property type="entry name" value="GATase"/>
    <property type="match status" value="1"/>
</dbReference>
<protein>
    <recommendedName>
        <fullName evidence="10">Imidazole glycerol phosphate synthase subunit HisH</fullName>
        <ecNumber evidence="10">4.3.2.10</ecNumber>
    </recommendedName>
    <alternativeName>
        <fullName evidence="10">IGP synthase glutaminase subunit</fullName>
        <ecNumber evidence="10">3.5.1.2</ecNumber>
    </alternativeName>
    <alternativeName>
        <fullName evidence="10">IGP synthase subunit HisH</fullName>
    </alternativeName>
    <alternativeName>
        <fullName evidence="10">ImGP synthase subunit HisH</fullName>
        <shortName evidence="10">IGPS subunit HisH</shortName>
    </alternativeName>
</protein>
<dbReference type="EC" id="4.3.2.10" evidence="10"/>
<feature type="active site" evidence="10">
    <location>
        <position position="182"/>
    </location>
</feature>
<keyword evidence="7 10" id="KW-0456">Lyase</keyword>
<comment type="catalytic activity">
    <reaction evidence="8 10">
        <text>5-[(5-phospho-1-deoxy-D-ribulos-1-ylimino)methylamino]-1-(5-phospho-beta-D-ribosyl)imidazole-4-carboxamide + L-glutamine = D-erythro-1-(imidazol-4-yl)glycerol 3-phosphate + 5-amino-1-(5-phospho-beta-D-ribosyl)imidazole-4-carboxamide + L-glutamate + H(+)</text>
        <dbReference type="Rhea" id="RHEA:24793"/>
        <dbReference type="ChEBI" id="CHEBI:15378"/>
        <dbReference type="ChEBI" id="CHEBI:29985"/>
        <dbReference type="ChEBI" id="CHEBI:58278"/>
        <dbReference type="ChEBI" id="CHEBI:58359"/>
        <dbReference type="ChEBI" id="CHEBI:58475"/>
        <dbReference type="ChEBI" id="CHEBI:58525"/>
        <dbReference type="EC" id="4.3.2.10"/>
    </reaction>
</comment>
<comment type="caution">
    <text evidence="12">The sequence shown here is derived from an EMBL/GenBank/DDBJ whole genome shotgun (WGS) entry which is preliminary data.</text>
</comment>
<evidence type="ECO:0000256" key="2">
    <source>
        <dbReference type="ARBA" id="ARBA00011152"/>
    </source>
</evidence>
<dbReference type="Gene3D" id="3.40.50.880">
    <property type="match status" value="1"/>
</dbReference>
<keyword evidence="6 10" id="KW-0368">Histidine biosynthesis</keyword>
<evidence type="ECO:0000259" key="11">
    <source>
        <dbReference type="Pfam" id="PF00117"/>
    </source>
</evidence>
<keyword evidence="10" id="KW-0963">Cytoplasm</keyword>
<organism evidence="12 13">
    <name type="scientific">Siminovitchia fordii</name>
    <dbReference type="NCBI Taxonomy" id="254759"/>
    <lineage>
        <taxon>Bacteria</taxon>
        <taxon>Bacillati</taxon>
        <taxon>Bacillota</taxon>
        <taxon>Bacilli</taxon>
        <taxon>Bacillales</taxon>
        <taxon>Bacillaceae</taxon>
        <taxon>Siminovitchia</taxon>
    </lineage>
</organism>
<dbReference type="PANTHER" id="PTHR42701">
    <property type="entry name" value="IMIDAZOLE GLYCEROL PHOSPHATE SYNTHASE SUBUNIT HISH"/>
    <property type="match status" value="1"/>
</dbReference>
<dbReference type="Proteomes" id="UP000680279">
    <property type="component" value="Unassembled WGS sequence"/>
</dbReference>
<keyword evidence="3 10" id="KW-0028">Amino-acid biosynthesis</keyword>
<accession>A0ABQ4KC13</accession>
<dbReference type="PIRSF" id="PIRSF000495">
    <property type="entry name" value="Amidotransf_hisH"/>
    <property type="match status" value="1"/>
</dbReference>
<dbReference type="CDD" id="cd01748">
    <property type="entry name" value="GATase1_IGP_Synthase"/>
    <property type="match status" value="1"/>
</dbReference>
<keyword evidence="5 10" id="KW-0315">Glutamine amidotransferase</keyword>
<reference evidence="12 13" key="1">
    <citation type="submission" date="2021-03" db="EMBL/GenBank/DDBJ databases">
        <title>Antimicrobial resistance genes in bacteria isolated from Japanese honey, and their potential for conferring macrolide and lincosamide resistance in the American foulbrood pathogen Paenibacillus larvae.</title>
        <authorList>
            <person name="Okamoto M."/>
            <person name="Kumagai M."/>
            <person name="Kanamori H."/>
            <person name="Takamatsu D."/>
        </authorList>
    </citation>
    <scope>NUCLEOTIDE SEQUENCE [LARGE SCALE GENOMIC DNA]</scope>
    <source>
        <strain evidence="12 13">J1TS3</strain>
    </source>
</reference>
<dbReference type="InterPro" id="IPR029062">
    <property type="entry name" value="Class_I_gatase-like"/>
</dbReference>
<dbReference type="PANTHER" id="PTHR42701:SF1">
    <property type="entry name" value="IMIDAZOLE GLYCEROL PHOSPHATE SYNTHASE SUBUNIT HISH"/>
    <property type="match status" value="1"/>
</dbReference>
<comment type="subunit">
    <text evidence="2 10">Heterodimer of HisH and HisF.</text>
</comment>
<dbReference type="EC" id="3.5.1.2" evidence="10"/>
<evidence type="ECO:0000256" key="5">
    <source>
        <dbReference type="ARBA" id="ARBA00022962"/>
    </source>
</evidence>
<dbReference type="NCBIfam" id="TIGR01855">
    <property type="entry name" value="IMP_synth_hisH"/>
    <property type="match status" value="1"/>
</dbReference>
<dbReference type="InterPro" id="IPR017926">
    <property type="entry name" value="GATASE"/>
</dbReference>
<evidence type="ECO:0000256" key="8">
    <source>
        <dbReference type="ARBA" id="ARBA00047838"/>
    </source>
</evidence>
<evidence type="ECO:0000256" key="3">
    <source>
        <dbReference type="ARBA" id="ARBA00022605"/>
    </source>
</evidence>
<proteinExistence type="inferred from homology"/>
<comment type="function">
    <text evidence="10">IGPS catalyzes the conversion of PRFAR and glutamine to IGP, AICAR and glutamate. The HisH subunit catalyzes the hydrolysis of glutamine to glutamate and ammonia as part of the synthesis of IGP and AICAR. The resulting ammonia molecule is channeled to the active site of HisF.</text>
</comment>
<evidence type="ECO:0000256" key="1">
    <source>
        <dbReference type="ARBA" id="ARBA00005091"/>
    </source>
</evidence>